<feature type="compositionally biased region" description="Gly residues" evidence="1">
    <location>
        <begin position="63"/>
        <end position="85"/>
    </location>
</feature>
<evidence type="ECO:0000313" key="2">
    <source>
        <dbReference type="EMBL" id="GAA0909910.1"/>
    </source>
</evidence>
<comment type="caution">
    <text evidence="2">The sequence shown here is derived from an EMBL/GenBank/DDBJ whole genome shotgun (WGS) entry which is preliminary data.</text>
</comment>
<proteinExistence type="predicted"/>
<name>A0ABN1NJA9_9ACTN</name>
<gene>
    <name evidence="2" type="ORF">GCM10009549_18900</name>
</gene>
<sequence>MRGKSSRRWTWLVWLLVPVLLAGCSRRGGSDRGGPSVDRPGVSRQADGADGPGIGDLPVPGIELGGGGADGGDGGDGGSGSGGAGRAEPEPRPEPTDPREEAFRAVVRGTCLPVYRNGSTWNVPVPPDAVSCRSERAGLFQVTHTATSSITCPTGVGRDRWSYYSTITGNTTTLCLNRVWVKDYCVLAKQSGNTITSIGSTTAADCYATRVPVPYNQVLVVAAVYRAPAGANASHCRTSAQDPLRYWSLLADGGNTLVCFRARS</sequence>
<keyword evidence="3" id="KW-1185">Reference proteome</keyword>
<dbReference type="EMBL" id="BAAAHG010000011">
    <property type="protein sequence ID" value="GAA0909910.1"/>
    <property type="molecule type" value="Genomic_DNA"/>
</dbReference>
<evidence type="ECO:0000313" key="3">
    <source>
        <dbReference type="Proteomes" id="UP001501005"/>
    </source>
</evidence>
<accession>A0ABN1NJA9</accession>
<feature type="region of interest" description="Disordered" evidence="1">
    <location>
        <begin position="25"/>
        <end position="100"/>
    </location>
</feature>
<dbReference type="PROSITE" id="PS51257">
    <property type="entry name" value="PROKAR_LIPOPROTEIN"/>
    <property type="match status" value="1"/>
</dbReference>
<dbReference type="Proteomes" id="UP001501005">
    <property type="component" value="Unassembled WGS sequence"/>
</dbReference>
<feature type="compositionally biased region" description="Basic and acidic residues" evidence="1">
    <location>
        <begin position="87"/>
        <end position="100"/>
    </location>
</feature>
<reference evidence="2 3" key="1">
    <citation type="journal article" date="2019" name="Int. J. Syst. Evol. Microbiol.">
        <title>The Global Catalogue of Microorganisms (GCM) 10K type strain sequencing project: providing services to taxonomists for standard genome sequencing and annotation.</title>
        <authorList>
            <consortium name="The Broad Institute Genomics Platform"/>
            <consortium name="The Broad Institute Genome Sequencing Center for Infectious Disease"/>
            <person name="Wu L."/>
            <person name="Ma J."/>
        </authorList>
    </citation>
    <scope>NUCLEOTIDE SEQUENCE [LARGE SCALE GENOMIC DNA]</scope>
    <source>
        <strain evidence="2 3">JCM 10673</strain>
    </source>
</reference>
<protein>
    <submittedName>
        <fullName evidence="2">Uncharacterized protein</fullName>
    </submittedName>
</protein>
<evidence type="ECO:0000256" key="1">
    <source>
        <dbReference type="SAM" id="MobiDB-lite"/>
    </source>
</evidence>
<organism evidence="2 3">
    <name type="scientific">Streptomyces thermoalcalitolerans</name>
    <dbReference type="NCBI Taxonomy" id="65605"/>
    <lineage>
        <taxon>Bacteria</taxon>
        <taxon>Bacillati</taxon>
        <taxon>Actinomycetota</taxon>
        <taxon>Actinomycetes</taxon>
        <taxon>Kitasatosporales</taxon>
        <taxon>Streptomycetaceae</taxon>
        <taxon>Streptomyces</taxon>
    </lineage>
</organism>